<evidence type="ECO:0000313" key="2">
    <source>
        <dbReference type="EMBL" id="SCM22522.1"/>
    </source>
</evidence>
<name>A0A0Y9WQV3_PLABE</name>
<gene>
    <name evidence="1" type="ORF">PBK173_000211400</name>
    <name evidence="3" type="ORF">PBNK65E_000203500</name>
    <name evidence="2" type="ORF">PBNK65NY_000202700</name>
    <name evidence="5" type="ORF">PBSP11A_000202600</name>
    <name evidence="4" type="ORF">PBSP11RLL_000202400</name>
</gene>
<dbReference type="Proteomes" id="UP000069549">
    <property type="component" value="Chromosome 9"/>
</dbReference>
<evidence type="ECO:0000313" key="3">
    <source>
        <dbReference type="EMBL" id="SCN25503.1"/>
    </source>
</evidence>
<dbReference type="Proteomes" id="UP000516480">
    <property type="component" value="Chromosome 9"/>
</dbReference>
<evidence type="ECO:0000313" key="10">
    <source>
        <dbReference type="Proteomes" id="UP000516480"/>
    </source>
</evidence>
<evidence type="ECO:0000313" key="5">
    <source>
        <dbReference type="EMBL" id="SCO62247.1"/>
    </source>
</evidence>
<evidence type="ECO:0000313" key="7">
    <source>
        <dbReference type="Proteomes" id="UP000219860"/>
    </source>
</evidence>
<dbReference type="OrthoDB" id="390709at2759"/>
<dbReference type="EMBL" id="LT160029">
    <property type="protein sequence ID" value="CXI44538.1"/>
    <property type="molecule type" value="Genomic_DNA"/>
</dbReference>
<dbReference type="Proteomes" id="UP000219974">
    <property type="component" value="Chromosome 9"/>
</dbReference>
<evidence type="ECO:0000313" key="9">
    <source>
        <dbReference type="Proteomes" id="UP000220214"/>
    </source>
</evidence>
<sequence>MSYNKNYGGQFMGLRQGATNKGPQFSNNKDKFDKIKLNELKPTDKKEKVSATKVILYLSELRGINLPEIENGEIYFFCTAIFDNQDVKLSMEKSNYNSPLVKGEYLSNAYALDFESEIVLKIPEDATFVRCYISYVSSIEADGKRNIKLEGIGYTDPFIVKECHVYPYSRCKLNIATGAQELGGTLKVCVKCVDNAHPSTVKATEPCNVIEEFKKRYEN</sequence>
<dbReference type="OMA" id="KNYGGQF"/>
<organism evidence="1 6">
    <name type="scientific">Plasmodium berghei</name>
    <dbReference type="NCBI Taxonomy" id="5821"/>
    <lineage>
        <taxon>Eukaryota</taxon>
        <taxon>Sar</taxon>
        <taxon>Alveolata</taxon>
        <taxon>Apicomplexa</taxon>
        <taxon>Aconoidasida</taxon>
        <taxon>Haemosporida</taxon>
        <taxon>Plasmodiidae</taxon>
        <taxon>Plasmodium</taxon>
        <taxon>Plasmodium (Vinckeia)</taxon>
    </lineage>
</organism>
<dbReference type="Proteomes" id="UP000220214">
    <property type="component" value="Chromosome 9"/>
</dbReference>
<evidence type="ECO:0000313" key="4">
    <source>
        <dbReference type="EMBL" id="SCO60458.1"/>
    </source>
</evidence>
<proteinExistence type="predicted"/>
<evidence type="ECO:0000313" key="1">
    <source>
        <dbReference type="EMBL" id="CXI44538.1"/>
    </source>
</evidence>
<dbReference type="EMBL" id="LT614635">
    <property type="protein sequence ID" value="SCN25503.1"/>
    <property type="molecule type" value="Genomic_DNA"/>
</dbReference>
<evidence type="ECO:0000313" key="6">
    <source>
        <dbReference type="Proteomes" id="UP000069549"/>
    </source>
</evidence>
<evidence type="ECO:0000313" key="8">
    <source>
        <dbReference type="Proteomes" id="UP000219974"/>
    </source>
</evidence>
<dbReference type="VEuPathDB" id="PlasmoDB:PBANKA_0931100"/>
<reference evidence="1 6" key="1">
    <citation type="submission" date="2016-02" db="EMBL/GenBank/DDBJ databases">
        <authorList>
            <consortium name="Pathogen Informatics"/>
        </authorList>
    </citation>
    <scope>NUCLEOTIDE SEQUENCE [LARGE SCALE GENOMIC DNA]</scope>
    <source>
        <strain evidence="1 6">K173</strain>
        <strain evidence="2 10">NK65 ny</strain>
        <strain evidence="3 9">NK65e</strain>
        <strain evidence="5 7">SP11 Antwerpcl1</strain>
        <strain evidence="4 8">SP11 RLL</strain>
    </source>
</reference>
<dbReference type="EMBL" id="LT608257">
    <property type="protein sequence ID" value="SCO62247.1"/>
    <property type="molecule type" value="Genomic_DNA"/>
</dbReference>
<dbReference type="EMBL" id="LT608145">
    <property type="protein sequence ID" value="SCM22522.1"/>
    <property type="molecule type" value="Genomic_DNA"/>
</dbReference>
<dbReference type="EMBL" id="LT608273">
    <property type="protein sequence ID" value="SCO60458.1"/>
    <property type="molecule type" value="Genomic_DNA"/>
</dbReference>
<accession>A0A0Y9WQV3</accession>
<dbReference type="AlphaFoldDB" id="A0A0Y9WQV3"/>
<dbReference type="Proteomes" id="UP000219860">
    <property type="component" value="Chromosome 9"/>
</dbReference>
<protein>
    <submittedName>
        <fullName evidence="1">Uncharacterized protein</fullName>
    </submittedName>
</protein>